<accession>W6PU87</accession>
<dbReference type="InterPro" id="IPR032675">
    <property type="entry name" value="LRR_dom_sf"/>
</dbReference>
<sequence>MGTTPLASLPRDCWLKILEYLPNQDSNNLSKVSHDTRASTEPFLYRSIHWDWQHPPIDKILLLLRTISERPELASYIWHVSLVWWDVESRRTEVTVPEGRAEWNKMMLEYRHTLIWARKLVRDANFPANRDIRWLGRLFDGDAYAYATVLILQLHNLRSLRLDFSFVLEEGFPGEMLHHSLFGDAPLGMLSQFSKLEMVDYGSNFPPTELRDNIKLPRSCQFIPWFYLPSLKVLEIWLLSVEGISVLPEKTPKIPLNLSKLRSLVISKTSLLPEEIASLLSQVPYLESLHVGMVYKCRATAEFLKAPECLLRSLETSSQTIEHLSISLELLPCCLQAFTLRVRNQAGKAFCGMLMKFPKLKTASLPLKFLIGCGTPSWELRDVLPSTLEAIHISHDLWPALGLTEFGMQTLKAFELLMRHKQDGSHPYLNTFSYQGMLQFDDELNAVGFLSRSNYIYLVKQEAMHLFCRRKRYNLFSRYSDCTHGFMLRGVILVDNVVYRLPWPFVGVDELPTSMPRHLRITAQSNGANV</sequence>
<organism evidence="2 3">
    <name type="scientific">Penicillium roqueforti (strain FM164)</name>
    <dbReference type="NCBI Taxonomy" id="1365484"/>
    <lineage>
        <taxon>Eukaryota</taxon>
        <taxon>Fungi</taxon>
        <taxon>Dikarya</taxon>
        <taxon>Ascomycota</taxon>
        <taxon>Pezizomycotina</taxon>
        <taxon>Eurotiomycetes</taxon>
        <taxon>Eurotiomycetidae</taxon>
        <taxon>Eurotiales</taxon>
        <taxon>Aspergillaceae</taxon>
        <taxon>Penicillium</taxon>
    </lineage>
</organism>
<dbReference type="Proteomes" id="UP000030686">
    <property type="component" value="Unassembled WGS sequence"/>
</dbReference>
<evidence type="ECO:0000313" key="2">
    <source>
        <dbReference type="EMBL" id="CDM27445.1"/>
    </source>
</evidence>
<dbReference type="Gene3D" id="3.80.10.10">
    <property type="entry name" value="Ribonuclease Inhibitor"/>
    <property type="match status" value="1"/>
</dbReference>
<dbReference type="SUPFAM" id="SSF52047">
    <property type="entry name" value="RNI-like"/>
    <property type="match status" value="1"/>
</dbReference>
<protein>
    <submittedName>
        <fullName evidence="2">F-box domain, cyclin-like</fullName>
    </submittedName>
</protein>
<dbReference type="EMBL" id="HG792015">
    <property type="protein sequence ID" value="CDM27445.1"/>
    <property type="molecule type" value="Genomic_DNA"/>
</dbReference>
<evidence type="ECO:0000259" key="1">
    <source>
        <dbReference type="PROSITE" id="PS50181"/>
    </source>
</evidence>
<dbReference type="AlphaFoldDB" id="W6PU87"/>
<keyword evidence="3" id="KW-1185">Reference proteome</keyword>
<dbReference type="Pfam" id="PF00646">
    <property type="entry name" value="F-box"/>
    <property type="match status" value="1"/>
</dbReference>
<name>W6PU87_PENRF</name>
<reference evidence="2" key="1">
    <citation type="journal article" date="2014" name="Nat. Commun.">
        <title>Multiple recent horizontal transfers of a large genomic region in cheese making fungi.</title>
        <authorList>
            <person name="Cheeseman K."/>
            <person name="Ropars J."/>
            <person name="Renault P."/>
            <person name="Dupont J."/>
            <person name="Gouzy J."/>
            <person name="Branca A."/>
            <person name="Abraham A.L."/>
            <person name="Ceppi M."/>
            <person name="Conseiller E."/>
            <person name="Debuchy R."/>
            <person name="Malagnac F."/>
            <person name="Goarin A."/>
            <person name="Silar P."/>
            <person name="Lacoste S."/>
            <person name="Sallet E."/>
            <person name="Bensimon A."/>
            <person name="Giraud T."/>
            <person name="Brygoo Y."/>
        </authorList>
    </citation>
    <scope>NUCLEOTIDE SEQUENCE [LARGE SCALE GENOMIC DNA]</scope>
    <source>
        <strain evidence="2">FM164</strain>
    </source>
</reference>
<evidence type="ECO:0000313" key="3">
    <source>
        <dbReference type="Proteomes" id="UP000030686"/>
    </source>
</evidence>
<dbReference type="PROSITE" id="PS50181">
    <property type="entry name" value="FBOX"/>
    <property type="match status" value="1"/>
</dbReference>
<proteinExistence type="predicted"/>
<dbReference type="OrthoDB" id="4191831at2759"/>
<dbReference type="InterPro" id="IPR001810">
    <property type="entry name" value="F-box_dom"/>
</dbReference>
<feature type="domain" description="F-box" evidence="1">
    <location>
        <begin position="3"/>
        <end position="48"/>
    </location>
</feature>
<dbReference type="OMA" id="CANGFMA"/>
<gene>
    <name evidence="2" type="ORF">PROQFM164_S01g001256</name>
</gene>